<protein>
    <submittedName>
        <fullName evidence="9">Hexose kinase</fullName>
        <ecNumber evidence="9">2.7.1.-</ecNumber>
    </submittedName>
</protein>
<dbReference type="GO" id="GO:0008443">
    <property type="term" value="F:phosphofructokinase activity"/>
    <property type="evidence" value="ECO:0007669"/>
    <property type="project" value="TreeGrafter"/>
</dbReference>
<proteinExistence type="inferred from homology"/>
<organism evidence="9 10">
    <name type="scientific">Actinomadura decatromicini</name>
    <dbReference type="NCBI Taxonomy" id="2604572"/>
    <lineage>
        <taxon>Bacteria</taxon>
        <taxon>Bacillati</taxon>
        <taxon>Actinomycetota</taxon>
        <taxon>Actinomycetes</taxon>
        <taxon>Streptosporangiales</taxon>
        <taxon>Thermomonosporaceae</taxon>
        <taxon>Actinomadura</taxon>
    </lineage>
</organism>
<dbReference type="InterPro" id="IPR002173">
    <property type="entry name" value="Carboh/pur_kinase_PfkB_CS"/>
</dbReference>
<dbReference type="Gene3D" id="3.40.1190.20">
    <property type="match status" value="1"/>
</dbReference>
<evidence type="ECO:0000256" key="6">
    <source>
        <dbReference type="PIRNR" id="PIRNR000535"/>
    </source>
</evidence>
<dbReference type="SUPFAM" id="SSF53613">
    <property type="entry name" value="Ribokinase-like"/>
    <property type="match status" value="1"/>
</dbReference>
<evidence type="ECO:0000256" key="2">
    <source>
        <dbReference type="ARBA" id="ARBA00022679"/>
    </source>
</evidence>
<dbReference type="EMBL" id="VSRQ01000008">
    <property type="protein sequence ID" value="TYK44405.1"/>
    <property type="molecule type" value="Genomic_DNA"/>
</dbReference>
<evidence type="ECO:0000259" key="8">
    <source>
        <dbReference type="Pfam" id="PF00294"/>
    </source>
</evidence>
<dbReference type="NCBIfam" id="TIGR03168">
    <property type="entry name" value="1-PFK"/>
    <property type="match status" value="1"/>
</dbReference>
<feature type="region of interest" description="Disordered" evidence="7">
    <location>
        <begin position="296"/>
        <end position="315"/>
    </location>
</feature>
<keyword evidence="2 6" id="KW-0808">Transferase</keyword>
<dbReference type="AlphaFoldDB" id="A0A5D3FAK3"/>
<evidence type="ECO:0000256" key="3">
    <source>
        <dbReference type="ARBA" id="ARBA00022741"/>
    </source>
</evidence>
<dbReference type="RefSeq" id="WP_148766456.1">
    <property type="nucleotide sequence ID" value="NZ_VSRQ01000008.1"/>
</dbReference>
<evidence type="ECO:0000256" key="4">
    <source>
        <dbReference type="ARBA" id="ARBA00022777"/>
    </source>
</evidence>
<keyword evidence="5" id="KW-0067">ATP-binding</keyword>
<evidence type="ECO:0000313" key="9">
    <source>
        <dbReference type="EMBL" id="TYK44405.1"/>
    </source>
</evidence>
<keyword evidence="3" id="KW-0547">Nucleotide-binding</keyword>
<dbReference type="Proteomes" id="UP000323505">
    <property type="component" value="Unassembled WGS sequence"/>
</dbReference>
<evidence type="ECO:0000256" key="1">
    <source>
        <dbReference type="ARBA" id="ARBA00010688"/>
    </source>
</evidence>
<accession>A0A5D3FAK3</accession>
<dbReference type="PANTHER" id="PTHR46566">
    <property type="entry name" value="1-PHOSPHOFRUCTOKINASE-RELATED"/>
    <property type="match status" value="1"/>
</dbReference>
<dbReference type="PROSITE" id="PS00584">
    <property type="entry name" value="PFKB_KINASES_2"/>
    <property type="match status" value="1"/>
</dbReference>
<keyword evidence="4 9" id="KW-0418">Kinase</keyword>
<dbReference type="PANTHER" id="PTHR46566:SF5">
    <property type="entry name" value="1-PHOSPHOFRUCTOKINASE"/>
    <property type="match status" value="1"/>
</dbReference>
<keyword evidence="10" id="KW-1185">Reference proteome</keyword>
<dbReference type="GO" id="GO:0005829">
    <property type="term" value="C:cytosol"/>
    <property type="evidence" value="ECO:0007669"/>
    <property type="project" value="TreeGrafter"/>
</dbReference>
<dbReference type="InterPro" id="IPR011611">
    <property type="entry name" value="PfkB_dom"/>
</dbReference>
<evidence type="ECO:0000313" key="10">
    <source>
        <dbReference type="Proteomes" id="UP000323505"/>
    </source>
</evidence>
<feature type="domain" description="Carbohydrate kinase PfkB" evidence="8">
    <location>
        <begin position="13"/>
        <end position="276"/>
    </location>
</feature>
<dbReference type="InterPro" id="IPR017583">
    <property type="entry name" value="Tagatose/fructose_Pkinase"/>
</dbReference>
<gene>
    <name evidence="9" type="ORF">FXF68_33560</name>
</gene>
<dbReference type="PIRSF" id="PIRSF000535">
    <property type="entry name" value="1PFK/6PFK/LacC"/>
    <property type="match status" value="1"/>
</dbReference>
<name>A0A5D3FAK3_9ACTN</name>
<dbReference type="EC" id="2.7.1.-" evidence="9"/>
<evidence type="ECO:0000256" key="5">
    <source>
        <dbReference type="ARBA" id="ARBA00022840"/>
    </source>
</evidence>
<dbReference type="GO" id="GO:0005524">
    <property type="term" value="F:ATP binding"/>
    <property type="evidence" value="ECO:0007669"/>
    <property type="project" value="UniProtKB-KW"/>
</dbReference>
<dbReference type="Pfam" id="PF00294">
    <property type="entry name" value="PfkB"/>
    <property type="match status" value="1"/>
</dbReference>
<comment type="caution">
    <text evidence="9">The sequence shown here is derived from an EMBL/GenBank/DDBJ whole genome shotgun (WGS) entry which is preliminary data.</text>
</comment>
<evidence type="ECO:0000256" key="7">
    <source>
        <dbReference type="SAM" id="MobiDB-lite"/>
    </source>
</evidence>
<sequence>MILTVTLNAALDDTYEVPDARTGEVNRVAAVHRRPGGKGVNVARVLHGLGHEVVAAGFAGGAVGAGIEAGLASLGVPSAFTPTAGESRRTVTVVAAEVTVFNEPGPTVTDAEWDAFARDYGRLARDAEVVVLSGSLPPGVPPDAYARLVRRADAPVILDADGEALRLGLAARPDVVKPNAAELARASGTADPAAGIRALRGAGAVVASLGADGVLAATPDGVLRAALDRPEPGNPTGAGDALAAGLAAGLAGGLPWPERLRRAVALAACAVRSPVAGEVDAAGLPALLARVTVRAEEGHTEEAHTGEGHAARAHE</sequence>
<dbReference type="InterPro" id="IPR029056">
    <property type="entry name" value="Ribokinase-like"/>
</dbReference>
<comment type="similarity">
    <text evidence="1">Belongs to the carbohydrate kinase PfkB family.</text>
</comment>
<reference evidence="9 10" key="1">
    <citation type="submission" date="2019-08" db="EMBL/GenBank/DDBJ databases">
        <title>Actinomadura sp. nov. CYP1-5 isolated from mountain soil.</title>
        <authorList>
            <person name="Songsumanus A."/>
            <person name="Kuncharoen N."/>
            <person name="Kudo T."/>
            <person name="Yuki M."/>
            <person name="Igarashi Y."/>
            <person name="Tanasupawat S."/>
        </authorList>
    </citation>
    <scope>NUCLEOTIDE SEQUENCE [LARGE SCALE GENOMIC DNA]</scope>
    <source>
        <strain evidence="9 10">CYP1-5</strain>
    </source>
</reference>